<dbReference type="AlphaFoldDB" id="A0A6M0QDV4"/>
<sequence>MNEIIEKLTDLLLEKNKALSPSQARTWIELLWSDFESSYAKAGAPYMGQEMAERIVTQWVLRYGAQLHEFVASNPKYAHLLNQDNDNNIKH</sequence>
<protein>
    <recommendedName>
        <fullName evidence="3">WVELL protein</fullName>
    </recommendedName>
</protein>
<organism evidence="1 2">
    <name type="scientific">Bacillus mesophilus</name>
    <dbReference type="NCBI Taxonomy" id="1808955"/>
    <lineage>
        <taxon>Bacteria</taxon>
        <taxon>Bacillati</taxon>
        <taxon>Bacillota</taxon>
        <taxon>Bacilli</taxon>
        <taxon>Bacillales</taxon>
        <taxon>Bacillaceae</taxon>
        <taxon>Bacillus</taxon>
    </lineage>
</organism>
<evidence type="ECO:0008006" key="3">
    <source>
        <dbReference type="Google" id="ProtNLM"/>
    </source>
</evidence>
<gene>
    <name evidence="1" type="ORF">G4D63_16560</name>
</gene>
<dbReference type="Pfam" id="PF14043">
    <property type="entry name" value="WVELL"/>
    <property type="match status" value="1"/>
</dbReference>
<dbReference type="RefSeq" id="WP_163180815.1">
    <property type="nucleotide sequence ID" value="NZ_JAAIWM010000006.1"/>
</dbReference>
<name>A0A6M0QDV4_9BACI</name>
<comment type="caution">
    <text evidence="1">The sequence shown here is derived from an EMBL/GenBank/DDBJ whole genome shotgun (WGS) entry which is preliminary data.</text>
</comment>
<dbReference type="Proteomes" id="UP000481043">
    <property type="component" value="Unassembled WGS sequence"/>
</dbReference>
<dbReference type="InterPro" id="IPR026952">
    <property type="entry name" value="WVELL"/>
</dbReference>
<accession>A0A6M0QDV4</accession>
<reference evidence="1 2" key="1">
    <citation type="submission" date="2020-02" db="EMBL/GenBank/DDBJ databases">
        <title>Bacillus aquiflavi sp. nov., isolated from yellow water of strong flavor Chinese baijiu in Yibin region of China.</title>
        <authorList>
            <person name="Xie J."/>
        </authorList>
    </citation>
    <scope>NUCLEOTIDE SEQUENCE [LARGE SCALE GENOMIC DNA]</scope>
    <source>
        <strain evidence="1 2">SA4</strain>
    </source>
</reference>
<evidence type="ECO:0000313" key="1">
    <source>
        <dbReference type="EMBL" id="NEY73348.1"/>
    </source>
</evidence>
<evidence type="ECO:0000313" key="2">
    <source>
        <dbReference type="Proteomes" id="UP000481043"/>
    </source>
</evidence>
<proteinExistence type="predicted"/>
<dbReference type="EMBL" id="JAAIWM010000006">
    <property type="protein sequence ID" value="NEY73348.1"/>
    <property type="molecule type" value="Genomic_DNA"/>
</dbReference>
<keyword evidence="2" id="KW-1185">Reference proteome</keyword>